<organism evidence="7">
    <name type="scientific">bioreactor metagenome</name>
    <dbReference type="NCBI Taxonomy" id="1076179"/>
    <lineage>
        <taxon>unclassified sequences</taxon>
        <taxon>metagenomes</taxon>
        <taxon>ecological metagenomes</taxon>
    </lineage>
</organism>
<dbReference type="InterPro" id="IPR029063">
    <property type="entry name" value="SAM-dependent_MTases_sf"/>
</dbReference>
<dbReference type="EMBL" id="VSSQ01000053">
    <property type="protein sequence ID" value="MPL70441.1"/>
    <property type="molecule type" value="Genomic_DNA"/>
</dbReference>
<keyword evidence="6" id="KW-0496">Mitochondrion</keyword>
<dbReference type="Gene3D" id="3.40.50.150">
    <property type="entry name" value="Vaccinia Virus protein VP39"/>
    <property type="match status" value="1"/>
</dbReference>
<keyword evidence="4" id="KW-0408">Iron</keyword>
<evidence type="ECO:0000313" key="7">
    <source>
        <dbReference type="EMBL" id="MPL70441.1"/>
    </source>
</evidence>
<keyword evidence="2" id="KW-0479">Metal-binding</keyword>
<sequence>MDIPLWDMSSTAQGLSRIAFIMASGVSDILCSINKGKYMIQALPADKAAKKTDLQSLLASLYPHLLYLAFGLQGENPFLNLDAGGQARAARGAGQSLRRLQRGLTGAREFAGAAYFSRPEFLSAYLLYYWPVSFLQTSLALAELRARGAMPRLGSILDLGAGPGPAAAAAAIFGAEKLLLLDQSQEALHQALTLLRTPTVMGKASRKTGPLFSAGIADLENQEHLPEGPFDLIIACHSANELWKQDTQALDKRARLFGQAAERLSEDGVLLILEPAALVTSRPALALRDRLLRDFSDSLYCAAPCPDSQPCPILAAGEGRNCHSTWAWEPYEPIAALAAAAGLDRDSVKATWFALKKGSAAVHTSEAKAIPAGSTGGLPGRRLSGRVISEPMLNKAGRLRYILCAKPGLATLSAKKEKGAAGTAGFFSLRRGDMIEAFALEPRGEENNFGFVQKSELKIVLRAPDA</sequence>
<evidence type="ECO:0000256" key="1">
    <source>
        <dbReference type="ARBA" id="ARBA00004173"/>
    </source>
</evidence>
<evidence type="ECO:0000256" key="5">
    <source>
        <dbReference type="ARBA" id="ARBA00023014"/>
    </source>
</evidence>
<protein>
    <recommendedName>
        <fullName evidence="8">Methyltransferase domain-containing protein</fullName>
    </recommendedName>
</protein>
<evidence type="ECO:0008006" key="8">
    <source>
        <dbReference type="Google" id="ProtNLM"/>
    </source>
</evidence>
<comment type="subcellular location">
    <subcellularLocation>
        <location evidence="1">Mitochondrion</location>
    </subcellularLocation>
</comment>
<dbReference type="GO" id="GO:0005739">
    <property type="term" value="C:mitochondrion"/>
    <property type="evidence" value="ECO:0007669"/>
    <property type="project" value="UniProtKB-SubCell"/>
</dbReference>
<evidence type="ECO:0000256" key="3">
    <source>
        <dbReference type="ARBA" id="ARBA00022946"/>
    </source>
</evidence>
<dbReference type="AlphaFoldDB" id="A0A644TXK2"/>
<evidence type="ECO:0000256" key="6">
    <source>
        <dbReference type="ARBA" id="ARBA00023128"/>
    </source>
</evidence>
<dbReference type="SUPFAM" id="SSF53335">
    <property type="entry name" value="S-adenosyl-L-methionine-dependent methyltransferases"/>
    <property type="match status" value="1"/>
</dbReference>
<dbReference type="Pfam" id="PF09243">
    <property type="entry name" value="Rsm22"/>
    <property type="match status" value="1"/>
</dbReference>
<keyword evidence="5" id="KW-0411">Iron-sulfur</keyword>
<gene>
    <name evidence="7" type="ORF">SDC9_16197</name>
</gene>
<keyword evidence="3" id="KW-0809">Transit peptide</keyword>
<dbReference type="GO" id="GO:0006412">
    <property type="term" value="P:translation"/>
    <property type="evidence" value="ECO:0007669"/>
    <property type="project" value="InterPro"/>
</dbReference>
<dbReference type="InterPro" id="IPR015324">
    <property type="entry name" value="Ribosomal_Rsm22-like"/>
</dbReference>
<evidence type="ECO:0000256" key="2">
    <source>
        <dbReference type="ARBA" id="ARBA00022723"/>
    </source>
</evidence>
<reference evidence="7" key="1">
    <citation type="submission" date="2019-08" db="EMBL/GenBank/DDBJ databases">
        <authorList>
            <person name="Kucharzyk K."/>
            <person name="Murdoch R.W."/>
            <person name="Higgins S."/>
            <person name="Loffler F."/>
        </authorList>
    </citation>
    <scope>NUCLEOTIDE SEQUENCE</scope>
</reference>
<evidence type="ECO:0000256" key="4">
    <source>
        <dbReference type="ARBA" id="ARBA00023004"/>
    </source>
</evidence>
<proteinExistence type="predicted"/>
<dbReference type="GO" id="GO:0046872">
    <property type="term" value="F:metal ion binding"/>
    <property type="evidence" value="ECO:0007669"/>
    <property type="project" value="UniProtKB-KW"/>
</dbReference>
<dbReference type="GO" id="GO:0051536">
    <property type="term" value="F:iron-sulfur cluster binding"/>
    <property type="evidence" value="ECO:0007669"/>
    <property type="project" value="UniProtKB-KW"/>
</dbReference>
<name>A0A644TXK2_9ZZZZ</name>
<comment type="caution">
    <text evidence="7">The sequence shown here is derived from an EMBL/GenBank/DDBJ whole genome shotgun (WGS) entry which is preliminary data.</text>
</comment>
<dbReference type="GO" id="GO:0008168">
    <property type="term" value="F:methyltransferase activity"/>
    <property type="evidence" value="ECO:0007669"/>
    <property type="project" value="InterPro"/>
</dbReference>
<accession>A0A644TXK2</accession>